<feature type="compositionally biased region" description="Polar residues" evidence="5">
    <location>
        <begin position="7"/>
        <end position="20"/>
    </location>
</feature>
<evidence type="ECO:0000256" key="2">
    <source>
        <dbReference type="ARBA" id="ARBA00022553"/>
    </source>
</evidence>
<feature type="compositionally biased region" description="Acidic residues" evidence="5">
    <location>
        <begin position="1676"/>
        <end position="1691"/>
    </location>
</feature>
<dbReference type="Proteomes" id="UP001148018">
    <property type="component" value="Unassembled WGS sequence"/>
</dbReference>
<keyword evidence="7" id="KW-1185">Reference proteome</keyword>
<sequence>MDAARTSLPSSSGPDDQQTPRWAAGSPGSPEHLFTMQGVLSDLQGTVERSHIINRTQRMDLTCLKSCTGESEIHLTRTISRGLGCRYRPAQLNVSAMVKQLEEAEDYRRCVQEQVAAMKRVRPRAASGEDPEGRRAAEERWSAALLDAAATVQVKAEQLELVSRYHKQTEGVGSFLEGLAGEMEKLSSDVSGSSTVQAGKISALLQTLEQKKDMIRELLHSKQEKYLHFLQEMENSRDIAEGQIKCSRVKAVSLDERFRLCQTLLVELPLVKMQCQEAADQLEAIAQNLKPSQLNSERQRIQHTVGTLVAWEQAVTENIRDVESRLLEGGLCLRTELPAMMEFVRQTRQELLEVEPLNPEEKAIDAALQRCWVIWRSLESWLRVVEALGLKEKWNLRTHEELYSLTDACMRDCHSQMEDLGHTREALKDYQWATRGAFAFLHNAEATFLSAPGGFLDCNEEQRQTQQALASLEDILQAHISHLVELVPHQPCLSSLKTEQLHIGVLSHLLVGRATLGAQAQLRLEALERCARTQQSHWMCHEHVRQLLSSFEAGLSKCASERVTSYAQCDAQQNRAKSLMGELHSLAGQLDDLRAGCPMQGCGAGRDGELSALWRRWASLCRGVGLLLARSEQRRAEWKDIATSAEMPGSPAVAAVAQGDSDKTLSWAETHQVGLEQEQPSLASLEHRLEHALSLSGPEDPGSPGPMGQELVKVQQSLRSLTEQNTLAALAGEKGMRRGDISQQEALLLPPECCSNLQQENTPHVHQHVWDGLDAWHGRLSVLESEAQDLAEQHPQQGLLLMDRLGEPLQLYQDTAQLAEQRTIFMGRIPAFLQEFEDILHSATCWLGDAQSWVGAPCTYSTARILHSHCKSLQLVLGDSERIRVTLEDLGPLLLEMSMVWETGKLEERLARTQQQVEDMQRNVYGPMAQLLHTATEIDAMELEVKTMKRNAMKIRAILSSLSTADVSEAERLHSRQVILANLQSMQSTLEEIQRCKGELDLPVGAADSLTVFHRAEQLLWSLGELEQHVTQLPLAPQEAPDGFEPPTARTDGAESGESLATESGLRVCVSNTSHTVPVVGMSVAMPGAQAACVTPEKRSKCLADSVTQDEVLQLRAGIEMSATLGEWRMMTKKKTMNKGIALEERPEQRASVLQESKEDSVMLQELRLMEREVGMGHTDSLLGFVEDFSIGQDEPHPTLKTVPGLEWLEGLSGRVPGEEAELRRAPRSFLRGFACFLDLGEERMKSWQTSRGQSQHYLSRSKKFLQTLGNQLSAGQHLFQQGEPQQARDEWEDGRGRAAVLLDELDTAVSAGPPELEDGVDLYSVTHVQTRLEACQHVLVQLEQSRAALGCLLDQGKLLPSPLPQTGTSCSTSAGPAGGALELQWWSVHRRTEQEIGRCQDIQRSWARLQSESQSLGEWLAWVRGHLETWCGLAAGGEETAVHGHLTRLLDFSMEAEARAAQKASIAREGALLLREADSPWLRGLLSALEVTWDQKASDLARAQERLQQLLVAGWPPLELLSDLGGWVETVEARLGEDRVKALQATDASQLADTLQHLQELKEGVACGQVLLDFLWQSGPQKAASQADICAFSLERTRFAEALGELSWSWTCLEAELMSQVRVTEDMHHVCAHRERRLGRLGVWLARRAAEVERWRRPVSQAEARKALLECQDPQQEEVQEPEQEEVQEEVQEHPSDSIFADQLEGATHACVALTQEVAALRPALRHVLDKWSQLETDLSAVSLHNTRLRCAVQQQLHTPAFSPKQVRQHLEELQQLQEDAGKGADLCAAVDQSFQSLEGNVNDVTAKLLRERMDGEQRRGQEVRRELQQGVQRRDQALALWQGYVQHRDDTCALVRQHPRLLPHLWEEAPSATPLTTGQTPVVDSTEKLQDFAEDLKRSGARLVWAAESLVALLEPLAANQIQSEVSMWSHDIRLVIEAVSTEKARCREGLELHQRFGLGLEALELQTKNPTRVGHDLESTQKRLQDLHALCLPLMELSELSACVQPGLHQTERLGALWWQWAEALTHTSGVYQEMTATTYSSQSFQQKSDRLATIQRAVEEALETTDTGGSSSLLERLAAHQRLHVELASGRWLLRALLRDCVDLLRNGTGGERAHLLPSMARLSDSWQHNCVAGAAERGALLREELRRWRLHKRRSRQLWRCLEEHTAVYRQTLGEGRLGCASSHPELRCLEEAWARTGALLGRRAAVVHAVLQDWTVLGDRLITCGHELEELKRSLDQRLVSEDPEEVERVLELDAVKTELWRSVAAGDAAPLERQLELLYAQWEELCHKVSSRRQEITDRLDAWTLFSDRNQELCDWLTRMEGRVLRPDGGAGLQEMVERLKKDCTEEMDLFGENKEHLQQLGELLLLEQAGGGQARNGQVQGSLRQVDQRWHQLFHGMETR</sequence>
<dbReference type="PANTHER" id="PTHR14514:SF7">
    <property type="entry name" value="KASH DOMAIN-CONTAINING PROTEIN"/>
    <property type="match status" value="1"/>
</dbReference>
<accession>A0A9Q0EHN8</accession>
<keyword evidence="4" id="KW-0472">Membrane</keyword>
<evidence type="ECO:0000313" key="6">
    <source>
        <dbReference type="EMBL" id="KAJ3606458.1"/>
    </source>
</evidence>
<comment type="caution">
    <text evidence="6">The sequence shown here is derived from an EMBL/GenBank/DDBJ whole genome shotgun (WGS) entry which is preliminary data.</text>
</comment>
<dbReference type="EMBL" id="JANIIK010000042">
    <property type="protein sequence ID" value="KAJ3606458.1"/>
    <property type="molecule type" value="Genomic_DNA"/>
</dbReference>
<evidence type="ECO:0000256" key="3">
    <source>
        <dbReference type="ARBA" id="ARBA00022737"/>
    </source>
</evidence>
<evidence type="ECO:0000256" key="5">
    <source>
        <dbReference type="SAM" id="MobiDB-lite"/>
    </source>
</evidence>
<feature type="region of interest" description="Disordered" evidence="5">
    <location>
        <begin position="1037"/>
        <end position="1057"/>
    </location>
</feature>
<protein>
    <recommendedName>
        <fullName evidence="8">KASH domain-containing protein</fullName>
    </recommendedName>
</protein>
<evidence type="ECO:0000256" key="1">
    <source>
        <dbReference type="ARBA" id="ARBA00004308"/>
    </source>
</evidence>
<feature type="region of interest" description="Disordered" evidence="5">
    <location>
        <begin position="1674"/>
        <end position="1695"/>
    </location>
</feature>
<feature type="region of interest" description="Disordered" evidence="5">
    <location>
        <begin position="1"/>
        <end position="31"/>
    </location>
</feature>
<dbReference type="OrthoDB" id="18853at2759"/>
<dbReference type="PANTHER" id="PTHR14514">
    <property type="entry name" value="PKA ANCHORING PROTEIN"/>
    <property type="match status" value="1"/>
</dbReference>
<evidence type="ECO:0008006" key="8">
    <source>
        <dbReference type="Google" id="ProtNLM"/>
    </source>
</evidence>
<keyword evidence="3" id="KW-0677">Repeat</keyword>
<comment type="subcellular location">
    <subcellularLocation>
        <location evidence="1">Endomembrane system</location>
    </subcellularLocation>
</comment>
<gene>
    <name evidence="6" type="ORF">NHX12_025979</name>
</gene>
<evidence type="ECO:0000313" key="7">
    <source>
        <dbReference type="Proteomes" id="UP001148018"/>
    </source>
</evidence>
<keyword evidence="2" id="KW-0597">Phosphoprotein</keyword>
<dbReference type="Gene3D" id="1.20.58.60">
    <property type="match status" value="3"/>
</dbReference>
<organism evidence="6 7">
    <name type="scientific">Muraenolepis orangiensis</name>
    <name type="common">Patagonian moray cod</name>
    <dbReference type="NCBI Taxonomy" id="630683"/>
    <lineage>
        <taxon>Eukaryota</taxon>
        <taxon>Metazoa</taxon>
        <taxon>Chordata</taxon>
        <taxon>Craniata</taxon>
        <taxon>Vertebrata</taxon>
        <taxon>Euteleostomi</taxon>
        <taxon>Actinopterygii</taxon>
        <taxon>Neopterygii</taxon>
        <taxon>Teleostei</taxon>
        <taxon>Neoteleostei</taxon>
        <taxon>Acanthomorphata</taxon>
        <taxon>Zeiogadaria</taxon>
        <taxon>Gadariae</taxon>
        <taxon>Gadiformes</taxon>
        <taxon>Muraenolepidoidei</taxon>
        <taxon>Muraenolepididae</taxon>
        <taxon>Muraenolepis</taxon>
    </lineage>
</organism>
<evidence type="ECO:0000256" key="4">
    <source>
        <dbReference type="ARBA" id="ARBA00023136"/>
    </source>
</evidence>
<reference evidence="6" key="1">
    <citation type="submission" date="2022-07" db="EMBL/GenBank/DDBJ databases">
        <title>Chromosome-level genome of Muraenolepis orangiensis.</title>
        <authorList>
            <person name="Kim J."/>
        </authorList>
    </citation>
    <scope>NUCLEOTIDE SEQUENCE</scope>
    <source>
        <strain evidence="6">KU_S4_2022</strain>
        <tissue evidence="6">Muscle</tissue>
    </source>
</reference>
<proteinExistence type="predicted"/>
<name>A0A9Q0EHN8_9TELE</name>
<dbReference type="SUPFAM" id="SSF46966">
    <property type="entry name" value="Spectrin repeat"/>
    <property type="match status" value="1"/>
</dbReference>